<sequence>MALGQRTRQQGAGHDAEPPLEELPPFGRKLQRFGVAIFDNPRDMSSGWACEAEGTPRYFTSVNDLPTSTVWCTTLDWDEYQHRGKQLHHLRRNDYLRSSLGAIATDIGIRIDGEFAETGCLRLAQVVGNAMQLAATVYGWQDPASDIREDTLHEDIRRTIVQAPKPHQHVRGALLGAFQGHSSPDWAPVYEADCVAITLRYNRLDYAAKLMNCTVPDEGWTRVTEERAADLSLDRLLDPACPSMVEATIEFTGSDPDVATLIAFGSQPGKRAGLRKWVSQPELLWISRFARIHVNSALICRASRTLPDAVKLPPPMLKDPTFSLSISAGLVAESHVHALSTLTYNRAAKHQVASAWAVWLRALDRSLCFSLAHKAMQAGFTPLNYGSGSVRVRVPRTRLGDLLEFASENGIAYPAFSPIFEEHGVS</sequence>
<evidence type="ECO:0000256" key="1">
    <source>
        <dbReference type="SAM" id="MobiDB-lite"/>
    </source>
</evidence>
<dbReference type="Proteomes" id="UP001238603">
    <property type="component" value="Unassembled WGS sequence"/>
</dbReference>
<name>A0ABT7LN73_9BURK</name>
<reference evidence="2 3" key="1">
    <citation type="submission" date="2023-06" db="EMBL/GenBank/DDBJ databases">
        <title>Pelomonas sp. APW6 16S ribosomal RNA gene genome sequencing and assembly.</title>
        <authorList>
            <person name="Woo H."/>
        </authorList>
    </citation>
    <scope>NUCLEOTIDE SEQUENCE [LARGE SCALE GENOMIC DNA]</scope>
    <source>
        <strain evidence="2 3">APW6</strain>
    </source>
</reference>
<dbReference type="EMBL" id="JASVDS010000008">
    <property type="protein sequence ID" value="MDL5034295.1"/>
    <property type="molecule type" value="Genomic_DNA"/>
</dbReference>
<feature type="compositionally biased region" description="Polar residues" evidence="1">
    <location>
        <begin position="1"/>
        <end position="10"/>
    </location>
</feature>
<comment type="caution">
    <text evidence="2">The sequence shown here is derived from an EMBL/GenBank/DDBJ whole genome shotgun (WGS) entry which is preliminary data.</text>
</comment>
<protein>
    <submittedName>
        <fullName evidence="2">Uncharacterized protein</fullName>
    </submittedName>
</protein>
<keyword evidence="3" id="KW-1185">Reference proteome</keyword>
<dbReference type="RefSeq" id="WP_285984371.1">
    <property type="nucleotide sequence ID" value="NZ_JASVDS010000008.1"/>
</dbReference>
<gene>
    <name evidence="2" type="ORF">QRD43_20505</name>
</gene>
<organism evidence="2 3">
    <name type="scientific">Roseateles subflavus</name>
    <dbReference type="NCBI Taxonomy" id="3053353"/>
    <lineage>
        <taxon>Bacteria</taxon>
        <taxon>Pseudomonadati</taxon>
        <taxon>Pseudomonadota</taxon>
        <taxon>Betaproteobacteria</taxon>
        <taxon>Burkholderiales</taxon>
        <taxon>Sphaerotilaceae</taxon>
        <taxon>Roseateles</taxon>
    </lineage>
</organism>
<accession>A0ABT7LN73</accession>
<proteinExistence type="predicted"/>
<feature type="region of interest" description="Disordered" evidence="1">
    <location>
        <begin position="1"/>
        <end position="24"/>
    </location>
</feature>
<evidence type="ECO:0000313" key="2">
    <source>
        <dbReference type="EMBL" id="MDL5034295.1"/>
    </source>
</evidence>
<evidence type="ECO:0000313" key="3">
    <source>
        <dbReference type="Proteomes" id="UP001238603"/>
    </source>
</evidence>